<comment type="subcellular location">
    <subcellularLocation>
        <location evidence="1">Periplasm</location>
    </subcellularLocation>
</comment>
<dbReference type="InterPro" id="IPR025997">
    <property type="entry name" value="SBP_2_dom"/>
</dbReference>
<name>A0A4S4C1P6_9BACI</name>
<reference evidence="11 12" key="1">
    <citation type="submission" date="2019-04" db="EMBL/GenBank/DDBJ databases">
        <title>Bacillus sediminilitoris sp. nov., isolated from a tidal flat sediment on the East China Sea.</title>
        <authorList>
            <person name="Wei Y."/>
            <person name="Mao H."/>
            <person name="Fang J."/>
        </authorList>
    </citation>
    <scope>NUCLEOTIDE SEQUENCE [LARGE SCALE GENOMIC DNA]</scope>
    <source>
        <strain evidence="11 12">DSL-17</strain>
    </source>
</reference>
<evidence type="ECO:0000256" key="3">
    <source>
        <dbReference type="ARBA" id="ARBA00022448"/>
    </source>
</evidence>
<dbReference type="AlphaFoldDB" id="A0A4S4C1P6"/>
<keyword evidence="3" id="KW-0813">Transport</keyword>
<evidence type="ECO:0000256" key="5">
    <source>
        <dbReference type="ARBA" id="ARBA00022729"/>
    </source>
</evidence>
<comment type="subunit">
    <text evidence="7">The complex is composed of an ATP-binding protein (RbsA), two transmembrane proteins (RbsC) and a solute-binding protein (RbsB).</text>
</comment>
<dbReference type="SUPFAM" id="SSF53822">
    <property type="entry name" value="Periplasmic binding protein-like I"/>
    <property type="match status" value="1"/>
</dbReference>
<dbReference type="InterPro" id="IPR028082">
    <property type="entry name" value="Peripla_BP_I"/>
</dbReference>
<evidence type="ECO:0000256" key="9">
    <source>
        <dbReference type="SAM" id="SignalP"/>
    </source>
</evidence>
<dbReference type="GO" id="GO:0042597">
    <property type="term" value="C:periplasmic space"/>
    <property type="evidence" value="ECO:0007669"/>
    <property type="project" value="UniProtKB-SubCell"/>
</dbReference>
<evidence type="ECO:0000256" key="2">
    <source>
        <dbReference type="ARBA" id="ARBA00007639"/>
    </source>
</evidence>
<dbReference type="Gene3D" id="3.40.50.2300">
    <property type="match status" value="2"/>
</dbReference>
<sequence length="312" mass="32297">MKNMLKGLLFFALAMVLLVGCSTKPPGSSSEEGSSEGAKKEGDVKVGLSISTLNNPFFVTLKEGAEEQAKAKGIEIVVADAQNDSAKQVSDIEDLIQQGVDVLLVNPTDSAAVSAAIESANSADVPVITLDRSAEGGEVVAHIASDNVAGGKMAGDFILEQLGNKGKVVEIEGIPGSSAARERGEGFHQSVDAIDTVEVAAKQTADFDRAKGLTVMENILQGNKDIQAVFAHNDEMALGALQAVEAAGLSDVIIVGFDATEDAVKAVEDGRLSATVAQKPAIIGQQGVDTAIQVANGETVEEFIPVELELVK</sequence>
<evidence type="ECO:0000256" key="8">
    <source>
        <dbReference type="ARBA" id="ARBA00068827"/>
    </source>
</evidence>
<dbReference type="EMBL" id="SSNT01000004">
    <property type="protein sequence ID" value="THF81515.1"/>
    <property type="molecule type" value="Genomic_DNA"/>
</dbReference>
<evidence type="ECO:0000313" key="11">
    <source>
        <dbReference type="EMBL" id="THF81515.1"/>
    </source>
</evidence>
<evidence type="ECO:0000259" key="10">
    <source>
        <dbReference type="Pfam" id="PF13407"/>
    </source>
</evidence>
<organism evidence="11 12">
    <name type="scientific">Metabacillus sediminilitoris</name>
    <dbReference type="NCBI Taxonomy" id="2567941"/>
    <lineage>
        <taxon>Bacteria</taxon>
        <taxon>Bacillati</taxon>
        <taxon>Bacillota</taxon>
        <taxon>Bacilli</taxon>
        <taxon>Bacillales</taxon>
        <taxon>Bacillaceae</taxon>
        <taxon>Metabacillus</taxon>
    </lineage>
</organism>
<keyword evidence="6" id="KW-0574">Periplasm</keyword>
<evidence type="ECO:0000256" key="1">
    <source>
        <dbReference type="ARBA" id="ARBA00004418"/>
    </source>
</evidence>
<dbReference type="FunFam" id="3.40.50.2300:FF:000036">
    <property type="entry name" value="D-ribose ABC transporter substrate-binding protein"/>
    <property type="match status" value="1"/>
</dbReference>
<dbReference type="NCBIfam" id="NF007936">
    <property type="entry name" value="PRK10653.1"/>
    <property type="match status" value="1"/>
</dbReference>
<dbReference type="Proteomes" id="UP000310334">
    <property type="component" value="Unassembled WGS sequence"/>
</dbReference>
<dbReference type="PROSITE" id="PS51257">
    <property type="entry name" value="PROKAR_LIPOPROTEIN"/>
    <property type="match status" value="1"/>
</dbReference>
<proteinExistence type="inferred from homology"/>
<evidence type="ECO:0000256" key="7">
    <source>
        <dbReference type="ARBA" id="ARBA00062239"/>
    </source>
</evidence>
<dbReference type="CDD" id="cd06323">
    <property type="entry name" value="PBP1_ribose_binding"/>
    <property type="match status" value="1"/>
</dbReference>
<evidence type="ECO:0000313" key="12">
    <source>
        <dbReference type="Proteomes" id="UP000310334"/>
    </source>
</evidence>
<dbReference type="Pfam" id="PF13407">
    <property type="entry name" value="Peripla_BP_4"/>
    <property type="match status" value="1"/>
</dbReference>
<comment type="caution">
    <text evidence="11">The sequence shown here is derived from an EMBL/GenBank/DDBJ whole genome shotgun (WGS) entry which is preliminary data.</text>
</comment>
<keyword evidence="4" id="KW-0762">Sugar transport</keyword>
<dbReference type="OrthoDB" id="9814427at2"/>
<protein>
    <recommendedName>
        <fullName evidence="8">Ribose import binding protein RbsB</fullName>
    </recommendedName>
</protein>
<dbReference type="GO" id="GO:0030246">
    <property type="term" value="F:carbohydrate binding"/>
    <property type="evidence" value="ECO:0007669"/>
    <property type="project" value="UniProtKB-ARBA"/>
</dbReference>
<evidence type="ECO:0000256" key="6">
    <source>
        <dbReference type="ARBA" id="ARBA00022764"/>
    </source>
</evidence>
<evidence type="ECO:0000256" key="4">
    <source>
        <dbReference type="ARBA" id="ARBA00022597"/>
    </source>
</evidence>
<keyword evidence="5 9" id="KW-0732">Signal</keyword>
<feature type="signal peptide" evidence="9">
    <location>
        <begin position="1"/>
        <end position="21"/>
    </location>
</feature>
<comment type="similarity">
    <text evidence="2">Belongs to the bacterial solute-binding protein 2 family.</text>
</comment>
<accession>A0A4S4C1P6</accession>
<dbReference type="PANTHER" id="PTHR46847">
    <property type="entry name" value="D-ALLOSE-BINDING PERIPLASMIC PROTEIN-RELATED"/>
    <property type="match status" value="1"/>
</dbReference>
<feature type="domain" description="Periplasmic binding protein" evidence="10">
    <location>
        <begin position="46"/>
        <end position="298"/>
    </location>
</feature>
<dbReference type="RefSeq" id="WP_136352350.1">
    <property type="nucleotide sequence ID" value="NZ_CP046266.1"/>
</dbReference>
<keyword evidence="12" id="KW-1185">Reference proteome</keyword>
<dbReference type="PANTHER" id="PTHR46847:SF1">
    <property type="entry name" value="D-ALLOSE-BINDING PERIPLASMIC PROTEIN-RELATED"/>
    <property type="match status" value="1"/>
</dbReference>
<feature type="chain" id="PRO_5038469860" description="Ribose import binding protein RbsB" evidence="9">
    <location>
        <begin position="22"/>
        <end position="312"/>
    </location>
</feature>
<gene>
    <name evidence="11" type="primary">rbsB</name>
    <name evidence="11" type="ORF">E6W99_06310</name>
</gene>